<protein>
    <submittedName>
        <fullName evidence="2">Uncharacterized protein</fullName>
    </submittedName>
</protein>
<name>A0A377H2Z7_9PAST</name>
<dbReference type="Proteomes" id="UP000254232">
    <property type="component" value="Unassembled WGS sequence"/>
</dbReference>
<sequence>MLKNKYLTKVCLTVLTLVLGIEIFYLIYNVDKWQRRTNQSKPISLQKS</sequence>
<dbReference type="AlphaFoldDB" id="A0A377H2Z7"/>
<dbReference type="EMBL" id="UGGZ01000001">
    <property type="protein sequence ID" value="STO36945.1"/>
    <property type="molecule type" value="Genomic_DNA"/>
</dbReference>
<evidence type="ECO:0000256" key="1">
    <source>
        <dbReference type="SAM" id="Phobius"/>
    </source>
</evidence>
<gene>
    <name evidence="2" type="ORF">NCTC11413_00022</name>
</gene>
<proteinExistence type="predicted"/>
<evidence type="ECO:0000313" key="3">
    <source>
        <dbReference type="Proteomes" id="UP000254232"/>
    </source>
</evidence>
<keyword evidence="1" id="KW-0812">Transmembrane</keyword>
<keyword evidence="1" id="KW-1133">Transmembrane helix</keyword>
<organism evidence="2 3">
    <name type="scientific">Gallibacterium anatis</name>
    <dbReference type="NCBI Taxonomy" id="750"/>
    <lineage>
        <taxon>Bacteria</taxon>
        <taxon>Pseudomonadati</taxon>
        <taxon>Pseudomonadota</taxon>
        <taxon>Gammaproteobacteria</taxon>
        <taxon>Pasteurellales</taxon>
        <taxon>Pasteurellaceae</taxon>
        <taxon>Gallibacterium</taxon>
    </lineage>
</organism>
<accession>A0A377H2Z7</accession>
<keyword evidence="1" id="KW-0472">Membrane</keyword>
<evidence type="ECO:0000313" key="2">
    <source>
        <dbReference type="EMBL" id="STO36945.1"/>
    </source>
</evidence>
<reference evidence="2 3" key="1">
    <citation type="submission" date="2018-06" db="EMBL/GenBank/DDBJ databases">
        <authorList>
            <consortium name="Pathogen Informatics"/>
            <person name="Doyle S."/>
        </authorList>
    </citation>
    <scope>NUCLEOTIDE SEQUENCE [LARGE SCALE GENOMIC DNA]</scope>
    <source>
        <strain evidence="2 3">NCTC11413</strain>
    </source>
</reference>
<feature type="transmembrane region" description="Helical" evidence="1">
    <location>
        <begin position="6"/>
        <end position="28"/>
    </location>
</feature>